<evidence type="ECO:0000259" key="17">
    <source>
        <dbReference type="PROSITE" id="PS50885"/>
    </source>
</evidence>
<sequence>MIKKISSHFNRLRWQTKLVLSCSTAIFLTFFLFSFLEYHIVSKWMMNREEIAINRTMSDITTFYNAKSNKPNRGEIKNSQTFLRKMNDKDQLIRVYDKDGHVLVSDKNGDFPVLEAAPTRKKVTQRVSIEGDEAFVSRAPLKGDDFTGTVEIVRQLNNYRRMMGYLFWVMTIFGVAAIIFSAISGYLLAKQLLKPVRDLAKAMKQIKETGFQERMNGYKQKDELTALTNVFNEMMDEIEKSFLLQKQFVEDASHELRTPVSILEGHLSLLNRWGKKDSAILDESLEASLQEVTRLKKLINDLLHITRAEHPRLINEEKTDISETLHQLVKNLEIVHPDYNLFLEVGQRLPKIPISRQHMEQIMIILLDNAIQYSSNNKEIWITAMLEGEEMIISVVDSGIGIRSEDLAKVFNRFYRVDQARSRENGGTGLGLSIAQRLIKKYNGTISIESQEGVGTTVKMALPCSI</sequence>
<evidence type="ECO:0000256" key="12">
    <source>
        <dbReference type="ARBA" id="ARBA00022989"/>
    </source>
</evidence>
<dbReference type="Pfam" id="PF18719">
    <property type="entry name" value="ArlS_N"/>
    <property type="match status" value="1"/>
</dbReference>
<dbReference type="InterPro" id="IPR003660">
    <property type="entry name" value="HAMP_dom"/>
</dbReference>
<keyword evidence="5" id="KW-1003">Cell membrane</keyword>
<dbReference type="SMART" id="SM00387">
    <property type="entry name" value="HATPase_c"/>
    <property type="match status" value="1"/>
</dbReference>
<comment type="catalytic activity">
    <reaction evidence="1">
        <text>ATP + protein L-histidine = ADP + protein N-phospho-L-histidine.</text>
        <dbReference type="EC" id="2.7.13.3"/>
    </reaction>
</comment>
<dbReference type="CDD" id="cd00082">
    <property type="entry name" value="HisKA"/>
    <property type="match status" value="1"/>
</dbReference>
<evidence type="ECO:0000256" key="11">
    <source>
        <dbReference type="ARBA" id="ARBA00022840"/>
    </source>
</evidence>
<dbReference type="InterPro" id="IPR003594">
    <property type="entry name" value="HATPase_dom"/>
</dbReference>
<dbReference type="EMBL" id="VIVN01000002">
    <property type="protein sequence ID" value="TWE06023.1"/>
    <property type="molecule type" value="Genomic_DNA"/>
</dbReference>
<dbReference type="PROSITE" id="PS50885">
    <property type="entry name" value="HAMP"/>
    <property type="match status" value="1"/>
</dbReference>
<feature type="domain" description="HAMP" evidence="17">
    <location>
        <begin position="190"/>
        <end position="243"/>
    </location>
</feature>
<feature type="transmembrane region" description="Helical" evidence="15">
    <location>
        <begin position="18"/>
        <end position="38"/>
    </location>
</feature>
<dbReference type="Gene3D" id="6.10.340.10">
    <property type="match status" value="1"/>
</dbReference>
<proteinExistence type="predicted"/>
<dbReference type="SUPFAM" id="SSF158472">
    <property type="entry name" value="HAMP domain-like"/>
    <property type="match status" value="1"/>
</dbReference>
<keyword evidence="9" id="KW-0547">Nucleotide-binding</keyword>
<dbReference type="Pfam" id="PF02518">
    <property type="entry name" value="HATPase_c"/>
    <property type="match status" value="1"/>
</dbReference>
<dbReference type="AlphaFoldDB" id="A0A561DRR0"/>
<dbReference type="PROSITE" id="PS50109">
    <property type="entry name" value="HIS_KIN"/>
    <property type="match status" value="1"/>
</dbReference>
<evidence type="ECO:0000256" key="14">
    <source>
        <dbReference type="ARBA" id="ARBA00023136"/>
    </source>
</evidence>
<dbReference type="RefSeq" id="WP_144562865.1">
    <property type="nucleotide sequence ID" value="NZ_VIVN01000002.1"/>
</dbReference>
<keyword evidence="10 18" id="KW-0418">Kinase</keyword>
<comment type="subcellular location">
    <subcellularLocation>
        <location evidence="2">Cell membrane</location>
        <topology evidence="2">Multi-pass membrane protein</topology>
    </subcellularLocation>
</comment>
<evidence type="ECO:0000256" key="1">
    <source>
        <dbReference type="ARBA" id="ARBA00000085"/>
    </source>
</evidence>
<feature type="domain" description="Histidine kinase" evidence="16">
    <location>
        <begin position="251"/>
        <end position="466"/>
    </location>
</feature>
<dbReference type="InterPro" id="IPR003661">
    <property type="entry name" value="HisK_dim/P_dom"/>
</dbReference>
<dbReference type="EC" id="2.7.13.3" evidence="3"/>
<dbReference type="SMART" id="SM00304">
    <property type="entry name" value="HAMP"/>
    <property type="match status" value="1"/>
</dbReference>
<dbReference type="PANTHER" id="PTHR45528">
    <property type="entry name" value="SENSOR HISTIDINE KINASE CPXA"/>
    <property type="match status" value="1"/>
</dbReference>
<dbReference type="PRINTS" id="PR00344">
    <property type="entry name" value="BCTRLSENSOR"/>
</dbReference>
<organism evidence="18 19">
    <name type="scientific">Neobacillus bataviensis</name>
    <dbReference type="NCBI Taxonomy" id="220685"/>
    <lineage>
        <taxon>Bacteria</taxon>
        <taxon>Bacillati</taxon>
        <taxon>Bacillota</taxon>
        <taxon>Bacilli</taxon>
        <taxon>Bacillales</taxon>
        <taxon>Bacillaceae</taxon>
        <taxon>Neobacillus</taxon>
    </lineage>
</organism>
<evidence type="ECO:0000313" key="19">
    <source>
        <dbReference type="Proteomes" id="UP000319671"/>
    </source>
</evidence>
<comment type="caution">
    <text evidence="18">The sequence shown here is derived from an EMBL/GenBank/DDBJ whole genome shotgun (WGS) entry which is preliminary data.</text>
</comment>
<evidence type="ECO:0000256" key="5">
    <source>
        <dbReference type="ARBA" id="ARBA00022475"/>
    </source>
</evidence>
<keyword evidence="19" id="KW-1185">Reference proteome</keyword>
<evidence type="ECO:0000313" key="18">
    <source>
        <dbReference type="EMBL" id="TWE06023.1"/>
    </source>
</evidence>
<keyword evidence="12 15" id="KW-1133">Transmembrane helix</keyword>
<dbReference type="InterPro" id="IPR036890">
    <property type="entry name" value="HATPase_C_sf"/>
</dbReference>
<evidence type="ECO:0000256" key="6">
    <source>
        <dbReference type="ARBA" id="ARBA00022553"/>
    </source>
</evidence>
<feature type="transmembrane region" description="Helical" evidence="15">
    <location>
        <begin position="165"/>
        <end position="189"/>
    </location>
</feature>
<dbReference type="InterPro" id="IPR036097">
    <property type="entry name" value="HisK_dim/P_sf"/>
</dbReference>
<dbReference type="Pfam" id="PF00672">
    <property type="entry name" value="HAMP"/>
    <property type="match status" value="1"/>
</dbReference>
<evidence type="ECO:0000256" key="3">
    <source>
        <dbReference type="ARBA" id="ARBA00012438"/>
    </source>
</evidence>
<keyword evidence="11" id="KW-0067">ATP-binding</keyword>
<dbReference type="SUPFAM" id="SSF47384">
    <property type="entry name" value="Homodimeric domain of signal transducing histidine kinase"/>
    <property type="match status" value="1"/>
</dbReference>
<dbReference type="Proteomes" id="UP000319671">
    <property type="component" value="Unassembled WGS sequence"/>
</dbReference>
<dbReference type="SUPFAM" id="SSF55874">
    <property type="entry name" value="ATPase domain of HSP90 chaperone/DNA topoisomerase II/histidine kinase"/>
    <property type="match status" value="1"/>
</dbReference>
<keyword evidence="7" id="KW-0808">Transferase</keyword>
<dbReference type="Pfam" id="PF00512">
    <property type="entry name" value="HisKA"/>
    <property type="match status" value="1"/>
</dbReference>
<keyword evidence="8 15" id="KW-0812">Transmembrane</keyword>
<reference evidence="18 19" key="1">
    <citation type="submission" date="2019-06" db="EMBL/GenBank/DDBJ databases">
        <title>Sorghum-associated microbial communities from plants grown in Nebraska, USA.</title>
        <authorList>
            <person name="Schachtman D."/>
        </authorList>
    </citation>
    <scope>NUCLEOTIDE SEQUENCE [LARGE SCALE GENOMIC DNA]</scope>
    <source>
        <strain evidence="18 19">2482</strain>
    </source>
</reference>
<evidence type="ECO:0000256" key="15">
    <source>
        <dbReference type="SAM" id="Phobius"/>
    </source>
</evidence>
<dbReference type="InterPro" id="IPR050398">
    <property type="entry name" value="HssS/ArlS-like"/>
</dbReference>
<keyword evidence="13" id="KW-0902">Two-component regulatory system</keyword>
<name>A0A561DRR0_9BACI</name>
<dbReference type="GO" id="GO:0000155">
    <property type="term" value="F:phosphorelay sensor kinase activity"/>
    <property type="evidence" value="ECO:0007669"/>
    <property type="project" value="InterPro"/>
</dbReference>
<protein>
    <recommendedName>
        <fullName evidence="4">Signal transduction histidine-protein kinase ArlS</fullName>
        <ecNumber evidence="3">2.7.13.3</ecNumber>
    </recommendedName>
</protein>
<gene>
    <name evidence="18" type="ORF">FB550_10238</name>
</gene>
<evidence type="ECO:0000256" key="7">
    <source>
        <dbReference type="ARBA" id="ARBA00022679"/>
    </source>
</evidence>
<evidence type="ECO:0000256" key="13">
    <source>
        <dbReference type="ARBA" id="ARBA00023012"/>
    </source>
</evidence>
<evidence type="ECO:0000259" key="16">
    <source>
        <dbReference type="PROSITE" id="PS50109"/>
    </source>
</evidence>
<dbReference type="FunFam" id="3.30.565.10:FF:000006">
    <property type="entry name" value="Sensor histidine kinase WalK"/>
    <property type="match status" value="1"/>
</dbReference>
<dbReference type="SMART" id="SM00388">
    <property type="entry name" value="HisKA"/>
    <property type="match status" value="1"/>
</dbReference>
<dbReference type="GO" id="GO:0005524">
    <property type="term" value="F:ATP binding"/>
    <property type="evidence" value="ECO:0007669"/>
    <property type="project" value="UniProtKB-KW"/>
</dbReference>
<dbReference type="Gene3D" id="1.10.287.130">
    <property type="match status" value="1"/>
</dbReference>
<dbReference type="InterPro" id="IPR041610">
    <property type="entry name" value="ArlS_N"/>
</dbReference>
<evidence type="ECO:0000256" key="2">
    <source>
        <dbReference type="ARBA" id="ARBA00004651"/>
    </source>
</evidence>
<evidence type="ECO:0000256" key="4">
    <source>
        <dbReference type="ARBA" id="ARBA00015735"/>
    </source>
</evidence>
<dbReference type="InterPro" id="IPR005467">
    <property type="entry name" value="His_kinase_dom"/>
</dbReference>
<dbReference type="Gene3D" id="3.30.565.10">
    <property type="entry name" value="Histidine kinase-like ATPase, C-terminal domain"/>
    <property type="match status" value="1"/>
</dbReference>
<dbReference type="CDD" id="cd06225">
    <property type="entry name" value="HAMP"/>
    <property type="match status" value="1"/>
</dbReference>
<evidence type="ECO:0000256" key="9">
    <source>
        <dbReference type="ARBA" id="ARBA00022741"/>
    </source>
</evidence>
<evidence type="ECO:0000256" key="10">
    <source>
        <dbReference type="ARBA" id="ARBA00022777"/>
    </source>
</evidence>
<dbReference type="FunFam" id="1.10.287.130:FF:000001">
    <property type="entry name" value="Two-component sensor histidine kinase"/>
    <property type="match status" value="1"/>
</dbReference>
<dbReference type="InterPro" id="IPR004358">
    <property type="entry name" value="Sig_transdc_His_kin-like_C"/>
</dbReference>
<accession>A0A561DRR0</accession>
<dbReference type="PANTHER" id="PTHR45528:SF12">
    <property type="entry name" value="SENSOR HISTIDINE KINASE ARSS"/>
    <property type="match status" value="1"/>
</dbReference>
<dbReference type="GO" id="GO:0005886">
    <property type="term" value="C:plasma membrane"/>
    <property type="evidence" value="ECO:0007669"/>
    <property type="project" value="UniProtKB-SubCell"/>
</dbReference>
<keyword evidence="6" id="KW-0597">Phosphoprotein</keyword>
<evidence type="ECO:0000256" key="8">
    <source>
        <dbReference type="ARBA" id="ARBA00022692"/>
    </source>
</evidence>
<keyword evidence="14 15" id="KW-0472">Membrane</keyword>